<feature type="transmembrane region" description="Helical" evidence="1">
    <location>
        <begin position="6"/>
        <end position="24"/>
    </location>
</feature>
<keyword evidence="1" id="KW-0472">Membrane</keyword>
<proteinExistence type="predicted"/>
<gene>
    <name evidence="2" type="ORF">ACFVKH_12325</name>
</gene>
<evidence type="ECO:0000313" key="2">
    <source>
        <dbReference type="EMBL" id="MFE4107072.1"/>
    </source>
</evidence>
<keyword evidence="1" id="KW-0812">Transmembrane</keyword>
<sequence length="106" mass="12873">MLTFVIGFNLITALFCLLMTWRLWQLQRGCAEMSQQLQVWTVDLEQTLAVSPLALHQGRLGLLQLRLKYRQLRSRLHQVQQILRYTSWLYQLWWRYRPAVRLTDQR</sequence>
<protein>
    <submittedName>
        <fullName evidence="2">Uncharacterized protein</fullName>
    </submittedName>
</protein>
<evidence type="ECO:0000313" key="3">
    <source>
        <dbReference type="Proteomes" id="UP001600165"/>
    </source>
</evidence>
<dbReference type="Proteomes" id="UP001600165">
    <property type="component" value="Unassembled WGS sequence"/>
</dbReference>
<dbReference type="EMBL" id="JBHZOL010000077">
    <property type="protein sequence ID" value="MFE4107072.1"/>
    <property type="molecule type" value="Genomic_DNA"/>
</dbReference>
<keyword evidence="3" id="KW-1185">Reference proteome</keyword>
<keyword evidence="1" id="KW-1133">Transmembrane helix</keyword>
<accession>A0ABW6IFV8</accession>
<comment type="caution">
    <text evidence="2">The sequence shown here is derived from an EMBL/GenBank/DDBJ whole genome shotgun (WGS) entry which is preliminary data.</text>
</comment>
<evidence type="ECO:0000256" key="1">
    <source>
        <dbReference type="SAM" id="Phobius"/>
    </source>
</evidence>
<dbReference type="RefSeq" id="WP_377965439.1">
    <property type="nucleotide sequence ID" value="NZ_JBHZOL010000077.1"/>
</dbReference>
<organism evidence="2 3">
    <name type="scientific">Almyronema epifaneia S1</name>
    <dbReference type="NCBI Taxonomy" id="2991925"/>
    <lineage>
        <taxon>Bacteria</taxon>
        <taxon>Bacillati</taxon>
        <taxon>Cyanobacteriota</taxon>
        <taxon>Cyanophyceae</taxon>
        <taxon>Nodosilineales</taxon>
        <taxon>Nodosilineaceae</taxon>
        <taxon>Almyronema</taxon>
        <taxon>Almyronema epifaneia</taxon>
    </lineage>
</organism>
<reference evidence="2 3" key="1">
    <citation type="submission" date="2024-10" db="EMBL/GenBank/DDBJ databases">
        <authorList>
            <person name="Ratan Roy A."/>
            <person name="Morales Sandoval P.H."/>
            <person name="De Los Santos Villalobos S."/>
            <person name="Chakraborty S."/>
            <person name="Mukherjee J."/>
        </authorList>
    </citation>
    <scope>NUCLEOTIDE SEQUENCE [LARGE SCALE GENOMIC DNA]</scope>
    <source>
        <strain evidence="2 3">S1</strain>
    </source>
</reference>
<name>A0ABW6IFV8_9CYAN</name>